<evidence type="ECO:0000313" key="2">
    <source>
        <dbReference type="EMBL" id="CAA9472250.1"/>
    </source>
</evidence>
<accession>A0A6J4RN74</accession>
<dbReference type="EMBL" id="CADCVI010000133">
    <property type="protein sequence ID" value="CAA9472250.1"/>
    <property type="molecule type" value="Genomic_DNA"/>
</dbReference>
<proteinExistence type="predicted"/>
<sequence>MHDPGTTEDGHVLFMDLEHEIPKGDGHRYSASRRCPRPATLEL</sequence>
<dbReference type="AlphaFoldDB" id="A0A6J4RN74"/>
<reference evidence="2" key="1">
    <citation type="submission" date="2020-02" db="EMBL/GenBank/DDBJ databases">
        <authorList>
            <person name="Meier V. D."/>
        </authorList>
    </citation>
    <scope>NUCLEOTIDE SEQUENCE</scope>
    <source>
        <strain evidence="2">AVDCRST_MAG25</strain>
    </source>
</reference>
<name>A0A6J4RN74_9ACTN</name>
<organism evidence="2">
    <name type="scientific">uncultured Rubrobacteraceae bacterium</name>
    <dbReference type="NCBI Taxonomy" id="349277"/>
    <lineage>
        <taxon>Bacteria</taxon>
        <taxon>Bacillati</taxon>
        <taxon>Actinomycetota</taxon>
        <taxon>Rubrobacteria</taxon>
        <taxon>Rubrobacterales</taxon>
        <taxon>Rubrobacteraceae</taxon>
        <taxon>environmental samples</taxon>
    </lineage>
</organism>
<feature type="region of interest" description="Disordered" evidence="1">
    <location>
        <begin position="23"/>
        <end position="43"/>
    </location>
</feature>
<evidence type="ECO:0000256" key="1">
    <source>
        <dbReference type="SAM" id="MobiDB-lite"/>
    </source>
</evidence>
<protein>
    <submittedName>
        <fullName evidence="2">Uncharacterized protein</fullName>
    </submittedName>
</protein>
<gene>
    <name evidence="2" type="ORF">AVDCRST_MAG25-2128</name>
</gene>